<evidence type="ECO:0000256" key="2">
    <source>
        <dbReference type="ARBA" id="ARBA00023125"/>
    </source>
</evidence>
<keyword evidence="1" id="KW-0805">Transcription regulation</keyword>
<accession>A0A3B0RXP5</accession>
<dbReference type="InterPro" id="IPR011075">
    <property type="entry name" value="TetR_C"/>
</dbReference>
<dbReference type="Gene3D" id="1.10.357.10">
    <property type="entry name" value="Tetracycline Repressor, domain 2"/>
    <property type="match status" value="1"/>
</dbReference>
<dbReference type="AlphaFoldDB" id="A0A3B0RXP5"/>
<dbReference type="InterPro" id="IPR009057">
    <property type="entry name" value="Homeodomain-like_sf"/>
</dbReference>
<dbReference type="SUPFAM" id="SSF46689">
    <property type="entry name" value="Homeodomain-like"/>
    <property type="match status" value="1"/>
</dbReference>
<keyword evidence="2" id="KW-0238">DNA-binding</keyword>
<gene>
    <name evidence="5" type="ORF">MNBD_ALPHA07-89</name>
</gene>
<dbReference type="PANTHER" id="PTHR47506">
    <property type="entry name" value="TRANSCRIPTIONAL REGULATORY PROTEIN"/>
    <property type="match status" value="1"/>
</dbReference>
<reference evidence="5" key="1">
    <citation type="submission" date="2018-06" db="EMBL/GenBank/DDBJ databases">
        <authorList>
            <person name="Zhirakovskaya E."/>
        </authorList>
    </citation>
    <scope>NUCLEOTIDE SEQUENCE</scope>
</reference>
<dbReference type="GO" id="GO:0003677">
    <property type="term" value="F:DNA binding"/>
    <property type="evidence" value="ECO:0007669"/>
    <property type="project" value="UniProtKB-KW"/>
</dbReference>
<dbReference type="Pfam" id="PF00440">
    <property type="entry name" value="TetR_N"/>
    <property type="match status" value="1"/>
</dbReference>
<dbReference type="PANTHER" id="PTHR47506:SF1">
    <property type="entry name" value="HTH-TYPE TRANSCRIPTIONAL REGULATOR YJDC"/>
    <property type="match status" value="1"/>
</dbReference>
<dbReference type="Pfam" id="PF16925">
    <property type="entry name" value="TetR_C_13"/>
    <property type="match status" value="1"/>
</dbReference>
<dbReference type="Gene3D" id="1.10.10.60">
    <property type="entry name" value="Homeodomain-like"/>
    <property type="match status" value="1"/>
</dbReference>
<keyword evidence="3" id="KW-0804">Transcription</keyword>
<dbReference type="PRINTS" id="PR00455">
    <property type="entry name" value="HTHTETR"/>
</dbReference>
<dbReference type="EMBL" id="UOEG01000153">
    <property type="protein sequence ID" value="VAV96779.1"/>
    <property type="molecule type" value="Genomic_DNA"/>
</dbReference>
<dbReference type="SUPFAM" id="SSF48498">
    <property type="entry name" value="Tetracyclin repressor-like, C-terminal domain"/>
    <property type="match status" value="1"/>
</dbReference>
<evidence type="ECO:0000313" key="5">
    <source>
        <dbReference type="EMBL" id="VAV96779.1"/>
    </source>
</evidence>
<sequence>MARPRKQEKKQILAAAWELFRVQGYEASSIKHIERATGQKAGSLYNDFGSKQGLMAQAVEAYIVDVVRPRIEKHLLDPDPLNGIRQLFLSTFNEQAPEIRGCLLTNTATEFANTKGEVSAAVTRGFGELRAGFEKACARAQEMGMATKVLPPQRAADFLLLGYQGILVLARANHSSDDLCNSVEVILQSLQKEPAV</sequence>
<protein>
    <recommendedName>
        <fullName evidence="4">HTH tetR-type domain-containing protein</fullName>
    </recommendedName>
</protein>
<dbReference type="InterPro" id="IPR001647">
    <property type="entry name" value="HTH_TetR"/>
</dbReference>
<proteinExistence type="predicted"/>
<name>A0A3B0RXP5_9ZZZZ</name>
<evidence type="ECO:0000256" key="3">
    <source>
        <dbReference type="ARBA" id="ARBA00023163"/>
    </source>
</evidence>
<feature type="domain" description="HTH tetR-type" evidence="4">
    <location>
        <begin position="6"/>
        <end position="66"/>
    </location>
</feature>
<dbReference type="InterPro" id="IPR036271">
    <property type="entry name" value="Tet_transcr_reg_TetR-rel_C_sf"/>
</dbReference>
<evidence type="ECO:0000256" key="1">
    <source>
        <dbReference type="ARBA" id="ARBA00023015"/>
    </source>
</evidence>
<organism evidence="5">
    <name type="scientific">hydrothermal vent metagenome</name>
    <dbReference type="NCBI Taxonomy" id="652676"/>
    <lineage>
        <taxon>unclassified sequences</taxon>
        <taxon>metagenomes</taxon>
        <taxon>ecological metagenomes</taxon>
    </lineage>
</organism>
<evidence type="ECO:0000259" key="4">
    <source>
        <dbReference type="PROSITE" id="PS50977"/>
    </source>
</evidence>
<dbReference type="PROSITE" id="PS50977">
    <property type="entry name" value="HTH_TETR_2"/>
    <property type="match status" value="1"/>
</dbReference>